<proteinExistence type="predicted"/>
<dbReference type="Proteomes" id="UP000276133">
    <property type="component" value="Unassembled WGS sequence"/>
</dbReference>
<dbReference type="EMBL" id="REGN01006528">
    <property type="protein sequence ID" value="RNA09180.1"/>
    <property type="molecule type" value="Genomic_DNA"/>
</dbReference>
<dbReference type="AlphaFoldDB" id="A0A3M7QCR6"/>
<accession>A0A3M7QCR6</accession>
<name>A0A3M7QCR6_BRAPC</name>
<sequence length="61" mass="7287">MSDISQKIYKPNFFLSTDQMIIYSGCYFFRRIFWKDLRPCSINCQLCNKPYKAGTRINAHI</sequence>
<reference evidence="1 2" key="1">
    <citation type="journal article" date="2018" name="Sci. Rep.">
        <title>Genomic signatures of local adaptation to the degree of environmental predictability in rotifers.</title>
        <authorList>
            <person name="Franch-Gras L."/>
            <person name="Hahn C."/>
            <person name="Garcia-Roger E.M."/>
            <person name="Carmona M.J."/>
            <person name="Serra M."/>
            <person name="Gomez A."/>
        </authorList>
    </citation>
    <scope>NUCLEOTIDE SEQUENCE [LARGE SCALE GENOMIC DNA]</scope>
    <source>
        <strain evidence="1">HYR1</strain>
    </source>
</reference>
<gene>
    <name evidence="1" type="ORF">BpHYR1_001051</name>
</gene>
<evidence type="ECO:0000313" key="2">
    <source>
        <dbReference type="Proteomes" id="UP000276133"/>
    </source>
</evidence>
<keyword evidence="2" id="KW-1185">Reference proteome</keyword>
<comment type="caution">
    <text evidence="1">The sequence shown here is derived from an EMBL/GenBank/DDBJ whole genome shotgun (WGS) entry which is preliminary data.</text>
</comment>
<evidence type="ECO:0000313" key="1">
    <source>
        <dbReference type="EMBL" id="RNA09180.1"/>
    </source>
</evidence>
<organism evidence="1 2">
    <name type="scientific">Brachionus plicatilis</name>
    <name type="common">Marine rotifer</name>
    <name type="synonym">Brachionus muelleri</name>
    <dbReference type="NCBI Taxonomy" id="10195"/>
    <lineage>
        <taxon>Eukaryota</taxon>
        <taxon>Metazoa</taxon>
        <taxon>Spiralia</taxon>
        <taxon>Gnathifera</taxon>
        <taxon>Rotifera</taxon>
        <taxon>Eurotatoria</taxon>
        <taxon>Monogononta</taxon>
        <taxon>Pseudotrocha</taxon>
        <taxon>Ploima</taxon>
        <taxon>Brachionidae</taxon>
        <taxon>Brachionus</taxon>
    </lineage>
</organism>
<protein>
    <submittedName>
        <fullName evidence="1">Uncharacterized protein</fullName>
    </submittedName>
</protein>